<dbReference type="OrthoDB" id="4021454at2759"/>
<dbReference type="InParanoid" id="A0A448YHI3"/>
<dbReference type="Proteomes" id="UP000290900">
    <property type="component" value="Unassembled WGS sequence"/>
</dbReference>
<organism evidence="1 2">
    <name type="scientific">Brettanomyces naardenensis</name>
    <name type="common">Yeast</name>
    <dbReference type="NCBI Taxonomy" id="13370"/>
    <lineage>
        <taxon>Eukaryota</taxon>
        <taxon>Fungi</taxon>
        <taxon>Dikarya</taxon>
        <taxon>Ascomycota</taxon>
        <taxon>Saccharomycotina</taxon>
        <taxon>Pichiomycetes</taxon>
        <taxon>Pichiales</taxon>
        <taxon>Pichiaceae</taxon>
        <taxon>Brettanomyces</taxon>
    </lineage>
</organism>
<evidence type="ECO:0000313" key="1">
    <source>
        <dbReference type="EMBL" id="VEU20328.1"/>
    </source>
</evidence>
<name>A0A448YHI3_BRENA</name>
<proteinExistence type="predicted"/>
<dbReference type="EMBL" id="CAACVR010000003">
    <property type="protein sequence ID" value="VEU20328.1"/>
    <property type="molecule type" value="Genomic_DNA"/>
</dbReference>
<keyword evidence="2" id="KW-1185">Reference proteome</keyword>
<protein>
    <submittedName>
        <fullName evidence="1">DEKNAAC101123</fullName>
    </submittedName>
</protein>
<gene>
    <name evidence="1" type="ORF">BRENAR_LOCUS1063</name>
</gene>
<accession>A0A448YHI3</accession>
<evidence type="ECO:0000313" key="2">
    <source>
        <dbReference type="Proteomes" id="UP000290900"/>
    </source>
</evidence>
<dbReference type="AlphaFoldDB" id="A0A448YHI3"/>
<reference evidence="1 2" key="1">
    <citation type="submission" date="2018-12" db="EMBL/GenBank/DDBJ databases">
        <authorList>
            <person name="Tiukova I."/>
            <person name="Dainat J."/>
        </authorList>
    </citation>
    <scope>NUCLEOTIDE SEQUENCE [LARGE SCALE GENOMIC DNA]</scope>
</reference>
<sequence length="295" mass="33808">MNSISTVQPLNADDFLLSTDNKEIKIPPLLSPKLPQPLLAKFSIPQLKVEDIYIDRGNNSARQASRGSYVAKAKELKHLGEAKFNSKDYKLSVLCFAESLLLFVLDFYLNEQKLIQRSKGKPLKPREKEWISLVKYSLRIVDNFGPIEEELPVLRYIFGLCHYMNGFILKHLIEMRQQRLKDVIEKGMEEGGLVVMAEKLLKLRRTSRNSLRKGENQLSIFDVVSRFPGLFSRSKKHLSDVNLTDFIFPGEGEDGGVNYCLPIAEHTFSLMSMVNFGLFFLKDWAQAEGMEDWTI</sequence>